<dbReference type="GO" id="GO:0016887">
    <property type="term" value="F:ATP hydrolysis activity"/>
    <property type="evidence" value="ECO:0007669"/>
    <property type="project" value="InterPro"/>
</dbReference>
<dbReference type="GO" id="GO:0000502">
    <property type="term" value="C:proteasome complex"/>
    <property type="evidence" value="ECO:0007669"/>
    <property type="project" value="UniProtKB-KW"/>
</dbReference>
<dbReference type="Pfam" id="PF00004">
    <property type="entry name" value="AAA"/>
    <property type="match status" value="1"/>
</dbReference>
<comment type="caution">
    <text evidence="10">The sequence shown here is derived from an EMBL/GenBank/DDBJ whole genome shotgun (WGS) entry which is preliminary data.</text>
</comment>
<dbReference type="PROSITE" id="PS00674">
    <property type="entry name" value="AAA"/>
    <property type="match status" value="1"/>
</dbReference>
<evidence type="ECO:0000256" key="7">
    <source>
        <dbReference type="RuleBase" id="RU003651"/>
    </source>
</evidence>
<dbReference type="CDD" id="cd19502">
    <property type="entry name" value="RecA-like_PAN_like"/>
    <property type="match status" value="1"/>
</dbReference>
<protein>
    <submittedName>
        <fullName evidence="10">26S proteasome subunit P45 family protein</fullName>
    </submittedName>
</protein>
<proteinExistence type="inferred from homology"/>
<evidence type="ECO:0000313" key="10">
    <source>
        <dbReference type="EMBL" id="POM83002.1"/>
    </source>
</evidence>
<dbReference type="InterPro" id="IPR050221">
    <property type="entry name" value="26S_Proteasome_ATPase"/>
</dbReference>
<dbReference type="InterPro" id="IPR041569">
    <property type="entry name" value="AAA_lid_3"/>
</dbReference>
<feature type="region of interest" description="Disordered" evidence="8">
    <location>
        <begin position="1"/>
        <end position="24"/>
    </location>
</feature>
<reference evidence="10 11" key="1">
    <citation type="submission" date="2014-04" db="EMBL/GenBank/DDBJ databases">
        <title>Comparative Genomics of Cryptosporidium Species.</title>
        <authorList>
            <person name="Silva J.C."/>
            <person name="Su Q."/>
            <person name="Chalmers R."/>
            <person name="Chibucos M.C."/>
            <person name="Elwin K."/>
            <person name="Godinez A."/>
            <person name="Guo F."/>
            <person name="Huynh K."/>
            <person name="Orvis J."/>
            <person name="Ott S."/>
            <person name="Sadzewicz L."/>
            <person name="Sengamalay N."/>
            <person name="Shetty A."/>
            <person name="Sun M."/>
            <person name="Tallon L."/>
            <person name="Xiao L."/>
            <person name="Zhang H."/>
            <person name="Fraser C.M."/>
            <person name="Zhu G."/>
            <person name="Kissinger J."/>
            <person name="Widmer G."/>
        </authorList>
    </citation>
    <scope>NUCLEOTIDE SEQUENCE [LARGE SCALE GENOMIC DNA]</scope>
    <source>
        <strain evidence="10 11">UKMEL1</strain>
    </source>
</reference>
<dbReference type="Gene3D" id="2.40.50.140">
    <property type="entry name" value="Nucleic acid-binding proteins"/>
    <property type="match status" value="1"/>
</dbReference>
<name>A0A2P4YYW1_9CRYT</name>
<dbReference type="Gene3D" id="3.40.50.300">
    <property type="entry name" value="P-loop containing nucleotide triphosphate hydrolases"/>
    <property type="match status" value="1"/>
</dbReference>
<keyword evidence="4 7" id="KW-0547">Nucleotide-binding</keyword>
<dbReference type="GO" id="GO:0005524">
    <property type="term" value="F:ATP binding"/>
    <property type="evidence" value="ECO:0007669"/>
    <property type="project" value="UniProtKB-KW"/>
</dbReference>
<dbReference type="Gene3D" id="1.10.8.60">
    <property type="match status" value="1"/>
</dbReference>
<dbReference type="InterPro" id="IPR003959">
    <property type="entry name" value="ATPase_AAA_core"/>
</dbReference>
<evidence type="ECO:0000256" key="4">
    <source>
        <dbReference type="ARBA" id="ARBA00022741"/>
    </source>
</evidence>
<dbReference type="PANTHER" id="PTHR23073">
    <property type="entry name" value="26S PROTEASOME REGULATORY SUBUNIT"/>
    <property type="match status" value="1"/>
</dbReference>
<dbReference type="InterPro" id="IPR012340">
    <property type="entry name" value="NA-bd_OB-fold"/>
</dbReference>
<keyword evidence="6 10" id="KW-0647">Proteasome</keyword>
<evidence type="ECO:0000256" key="1">
    <source>
        <dbReference type="ARBA" id="ARBA00004496"/>
    </source>
</evidence>
<evidence type="ECO:0000256" key="5">
    <source>
        <dbReference type="ARBA" id="ARBA00022840"/>
    </source>
</evidence>
<feature type="compositionally biased region" description="Basic and acidic residues" evidence="8">
    <location>
        <begin position="7"/>
        <end position="20"/>
    </location>
</feature>
<dbReference type="SMART" id="SM00382">
    <property type="entry name" value="AAA"/>
    <property type="match status" value="1"/>
</dbReference>
<dbReference type="FunFam" id="2.40.50.140:FF:000075">
    <property type="entry name" value="26S protease regulatory subunit 7"/>
    <property type="match status" value="1"/>
</dbReference>
<gene>
    <name evidence="10" type="ORF">CmeUKMEL1_05215</name>
</gene>
<evidence type="ECO:0000256" key="8">
    <source>
        <dbReference type="SAM" id="MobiDB-lite"/>
    </source>
</evidence>
<dbReference type="SUPFAM" id="SSF52540">
    <property type="entry name" value="P-loop containing nucleoside triphosphate hydrolases"/>
    <property type="match status" value="1"/>
</dbReference>
<dbReference type="OrthoDB" id="1664597at2759"/>
<dbReference type="InterPro" id="IPR003960">
    <property type="entry name" value="ATPase_AAA_CS"/>
</dbReference>
<dbReference type="GO" id="GO:0005737">
    <property type="term" value="C:cytoplasm"/>
    <property type="evidence" value="ECO:0007669"/>
    <property type="project" value="UniProtKB-SubCell"/>
</dbReference>
<evidence type="ECO:0000259" key="9">
    <source>
        <dbReference type="SMART" id="SM00382"/>
    </source>
</evidence>
<comment type="similarity">
    <text evidence="2 7">Belongs to the AAA ATPase family.</text>
</comment>
<evidence type="ECO:0000256" key="2">
    <source>
        <dbReference type="ARBA" id="ARBA00006914"/>
    </source>
</evidence>
<keyword evidence="11" id="KW-1185">Reference proteome</keyword>
<dbReference type="FunFam" id="3.40.50.300:FF:000027">
    <property type="entry name" value="26S protease regulatory subunit 7"/>
    <property type="match status" value="1"/>
</dbReference>
<dbReference type="InterPro" id="IPR003593">
    <property type="entry name" value="AAA+_ATPase"/>
</dbReference>
<evidence type="ECO:0000256" key="6">
    <source>
        <dbReference type="ARBA" id="ARBA00022942"/>
    </source>
</evidence>
<accession>A0A2P4YYW1</accession>
<sequence length="432" mass="48171">MAVKPQIKTEKDGGKEEEGQSRPLDQVDIDIMRKYGMGPYVSKIKQVETEVKDLMSAISKLNSIRESDTGLAPPSQWDLTADRQNMQMEQPLQVARCTKIIDAGTEEAKYIINIKQMAKYVVGLGDKVAPTDIEEGMRVGVDRTKYKIQIPLPPKIDPSVAMMTVEDKPDVTYNDIGGAKEQLERLREVVEMPLLHPERFVQLGIDPPKGVLLYGPPGTGKTLTARAVANRTDACFICVIGSELVQKYVGEGARMVRELFKLARSKKACILFIDEVDAIGGARGDESAHGDHEVQRTMLEIVNQLDGFDARGNIKVLMATNRPDTLDPALLRPGRLDRKVEFGLPDLEGRTQIFRIHAKVMSMERDIRFELLSRLCPNCTGADIRSVCTEAGMFAIRARRKSISEKDLLDAINKVVKGYKKFSATAKYMVYN</sequence>
<evidence type="ECO:0000256" key="3">
    <source>
        <dbReference type="ARBA" id="ARBA00022490"/>
    </source>
</evidence>
<organism evidence="10 11">
    <name type="scientific">Cryptosporidium meleagridis</name>
    <dbReference type="NCBI Taxonomy" id="93969"/>
    <lineage>
        <taxon>Eukaryota</taxon>
        <taxon>Sar</taxon>
        <taxon>Alveolata</taxon>
        <taxon>Apicomplexa</taxon>
        <taxon>Conoidasida</taxon>
        <taxon>Coccidia</taxon>
        <taxon>Eucoccidiorida</taxon>
        <taxon>Eimeriorina</taxon>
        <taxon>Cryptosporidiidae</taxon>
        <taxon>Cryptosporidium</taxon>
    </lineage>
</organism>
<keyword evidence="3" id="KW-0963">Cytoplasm</keyword>
<dbReference type="InterPro" id="IPR048723">
    <property type="entry name" value="OB_PRS7"/>
</dbReference>
<dbReference type="FunFam" id="1.10.8.60:FF:000005">
    <property type="entry name" value="26S protease regulatory subunit 7"/>
    <property type="match status" value="1"/>
</dbReference>
<dbReference type="InterPro" id="IPR027417">
    <property type="entry name" value="P-loop_NTPase"/>
</dbReference>
<dbReference type="VEuPathDB" id="CryptoDB:CmeUKMEL1_05215"/>
<evidence type="ECO:0000313" key="11">
    <source>
        <dbReference type="Proteomes" id="UP000236928"/>
    </source>
</evidence>
<keyword evidence="5 7" id="KW-0067">ATP-binding</keyword>
<dbReference type="Pfam" id="PF17862">
    <property type="entry name" value="AAA_lid_3"/>
    <property type="match status" value="1"/>
</dbReference>
<comment type="subcellular location">
    <subcellularLocation>
        <location evidence="1">Cytoplasm</location>
    </subcellularLocation>
</comment>
<dbReference type="AlphaFoldDB" id="A0A2P4YYW1"/>
<dbReference type="Pfam" id="PF21236">
    <property type="entry name" value="OB_PRS7"/>
    <property type="match status" value="1"/>
</dbReference>
<feature type="domain" description="AAA+ ATPase" evidence="9">
    <location>
        <begin position="207"/>
        <end position="346"/>
    </location>
</feature>
<dbReference type="Proteomes" id="UP000236928">
    <property type="component" value="Unassembled WGS sequence"/>
</dbReference>
<dbReference type="EMBL" id="JIBK01000009">
    <property type="protein sequence ID" value="POM83002.1"/>
    <property type="molecule type" value="Genomic_DNA"/>
</dbReference>